<gene>
    <name evidence="1" type="ORF">PHYPO_G00212440</name>
</gene>
<dbReference type="EMBL" id="VFJC01000007">
    <property type="protein sequence ID" value="KAB5574734.1"/>
    <property type="molecule type" value="Genomic_DNA"/>
</dbReference>
<evidence type="ECO:0000313" key="2">
    <source>
        <dbReference type="Proteomes" id="UP000327468"/>
    </source>
</evidence>
<protein>
    <submittedName>
        <fullName evidence="1">Uncharacterized protein</fullName>
    </submittedName>
</protein>
<sequence>MALQSLKEPGTRNYLKHNRQLSALPDERYSVSGVSETIKESGLEKKTGKPEEKKLKVWFGDVLVLTAEVVEQMAVLVSSGLSACEGRRARLCVQPMESLKSHRTVPCP</sequence>
<dbReference type="AlphaFoldDB" id="A0A5N5P549"/>
<name>A0A5N5P549_PANHP</name>
<keyword evidence="2" id="KW-1185">Reference proteome</keyword>
<organism evidence="1 2">
    <name type="scientific">Pangasianodon hypophthalmus</name>
    <name type="common">Striped catfish</name>
    <name type="synonym">Helicophagus hypophthalmus</name>
    <dbReference type="NCBI Taxonomy" id="310915"/>
    <lineage>
        <taxon>Eukaryota</taxon>
        <taxon>Metazoa</taxon>
        <taxon>Chordata</taxon>
        <taxon>Craniata</taxon>
        <taxon>Vertebrata</taxon>
        <taxon>Euteleostomi</taxon>
        <taxon>Actinopterygii</taxon>
        <taxon>Neopterygii</taxon>
        <taxon>Teleostei</taxon>
        <taxon>Ostariophysi</taxon>
        <taxon>Siluriformes</taxon>
        <taxon>Pangasiidae</taxon>
        <taxon>Pangasianodon</taxon>
    </lineage>
</organism>
<accession>A0A5N5P549</accession>
<proteinExistence type="predicted"/>
<dbReference type="Proteomes" id="UP000327468">
    <property type="component" value="Chromosome 6"/>
</dbReference>
<reference evidence="1 2" key="1">
    <citation type="submission" date="2019-06" db="EMBL/GenBank/DDBJ databases">
        <title>A chromosome-scale genome assembly of the striped catfish, Pangasianodon hypophthalmus.</title>
        <authorList>
            <person name="Wen M."/>
            <person name="Zahm M."/>
            <person name="Roques C."/>
            <person name="Cabau C."/>
            <person name="Klopp C."/>
            <person name="Donnadieu C."/>
            <person name="Jouanno E."/>
            <person name="Avarre J.-C."/>
            <person name="Campet M."/>
            <person name="Ha T.T.T."/>
            <person name="Dugue R."/>
            <person name="Lampietro C."/>
            <person name="Louis A."/>
            <person name="Herpin A."/>
            <person name="Echchiki A."/>
            <person name="Berthelot C."/>
            <person name="Parey E."/>
            <person name="Roest-Crollius H."/>
            <person name="Braasch I."/>
            <person name="Postlethwait J."/>
            <person name="Bobe J."/>
            <person name="Montfort J."/>
            <person name="Bouchez O."/>
            <person name="Begum T."/>
            <person name="Schartl M."/>
            <person name="Guiguen Y."/>
        </authorList>
    </citation>
    <scope>NUCLEOTIDE SEQUENCE [LARGE SCALE GENOMIC DNA]</scope>
    <source>
        <strain evidence="1 2">Indonesia</strain>
        <tissue evidence="1">Blood</tissue>
    </source>
</reference>
<comment type="caution">
    <text evidence="1">The sequence shown here is derived from an EMBL/GenBank/DDBJ whole genome shotgun (WGS) entry which is preliminary data.</text>
</comment>
<evidence type="ECO:0000313" key="1">
    <source>
        <dbReference type="EMBL" id="KAB5574734.1"/>
    </source>
</evidence>